<dbReference type="AlphaFoldDB" id="A0A0V1JUC7"/>
<dbReference type="Pfam" id="PF10245">
    <property type="entry name" value="MRP-S22"/>
    <property type="match status" value="1"/>
</dbReference>
<evidence type="ECO:0000313" key="9">
    <source>
        <dbReference type="EMBL" id="KRZ38611.1"/>
    </source>
</evidence>
<protein>
    <submittedName>
        <fullName evidence="9">Alpha-1,2-mannosyltransferase ALG9</fullName>
    </submittedName>
</protein>
<feature type="transmembrane region" description="Helical" evidence="8">
    <location>
        <begin position="462"/>
        <end position="485"/>
    </location>
</feature>
<feature type="transmembrane region" description="Helical" evidence="8">
    <location>
        <begin position="497"/>
        <end position="517"/>
    </location>
</feature>
<feature type="transmembrane region" description="Helical" evidence="8">
    <location>
        <begin position="636"/>
        <end position="658"/>
    </location>
</feature>
<proteinExistence type="predicted"/>
<dbReference type="GO" id="GO:0003735">
    <property type="term" value="F:structural constituent of ribosome"/>
    <property type="evidence" value="ECO:0007669"/>
    <property type="project" value="TreeGrafter"/>
</dbReference>
<evidence type="ECO:0000256" key="1">
    <source>
        <dbReference type="ARBA" id="ARBA00004477"/>
    </source>
</evidence>
<comment type="caution">
    <text evidence="9">The sequence shown here is derived from an EMBL/GenBank/DDBJ whole genome shotgun (WGS) entry which is preliminary data.</text>
</comment>
<dbReference type="PANTHER" id="PTHR13071:SF4">
    <property type="entry name" value="SMALL RIBOSOMAL SUBUNIT PROTEIN MS22"/>
    <property type="match status" value="1"/>
</dbReference>
<evidence type="ECO:0000256" key="3">
    <source>
        <dbReference type="ARBA" id="ARBA00022679"/>
    </source>
</evidence>
<name>A0A0V1JUC7_TRIPS</name>
<dbReference type="InterPro" id="IPR019374">
    <property type="entry name" value="Ribosomal_mS22"/>
</dbReference>
<dbReference type="GO" id="GO:0005789">
    <property type="term" value="C:endoplasmic reticulum membrane"/>
    <property type="evidence" value="ECO:0007669"/>
    <property type="project" value="UniProtKB-SubCell"/>
</dbReference>
<evidence type="ECO:0000256" key="4">
    <source>
        <dbReference type="ARBA" id="ARBA00022692"/>
    </source>
</evidence>
<keyword evidence="3 9" id="KW-0808">Transferase</keyword>
<evidence type="ECO:0000256" key="6">
    <source>
        <dbReference type="ARBA" id="ARBA00022989"/>
    </source>
</evidence>
<dbReference type="UniPathway" id="UPA00378"/>
<evidence type="ECO:0000256" key="2">
    <source>
        <dbReference type="ARBA" id="ARBA00022676"/>
    </source>
</evidence>
<reference evidence="9 10" key="1">
    <citation type="submission" date="2015-01" db="EMBL/GenBank/DDBJ databases">
        <title>Evolution of Trichinella species and genotypes.</title>
        <authorList>
            <person name="Korhonen P.K."/>
            <person name="Edoardo P."/>
            <person name="Giuseppe L.R."/>
            <person name="Gasser R.B."/>
        </authorList>
    </citation>
    <scope>NUCLEOTIDE SEQUENCE [LARGE SCALE GENOMIC DNA]</scope>
    <source>
        <strain evidence="9">ISS176</strain>
    </source>
</reference>
<dbReference type="EMBL" id="JYDV01000044">
    <property type="protein sequence ID" value="KRZ38611.1"/>
    <property type="molecule type" value="Genomic_DNA"/>
</dbReference>
<keyword evidence="5" id="KW-0256">Endoplasmic reticulum</keyword>
<keyword evidence="7 8" id="KW-0472">Membrane</keyword>
<feature type="transmembrane region" description="Helical" evidence="8">
    <location>
        <begin position="540"/>
        <end position="564"/>
    </location>
</feature>
<keyword evidence="4 8" id="KW-0812">Transmembrane</keyword>
<dbReference type="PANTHER" id="PTHR13071">
    <property type="entry name" value="MITOCHONDRIAL 28S RIBOSOMAL PROTEIN S22"/>
    <property type="match status" value="1"/>
</dbReference>
<dbReference type="GO" id="GO:0016757">
    <property type="term" value="F:glycosyltransferase activity"/>
    <property type="evidence" value="ECO:0007669"/>
    <property type="project" value="UniProtKB-KW"/>
</dbReference>
<feature type="transmembrane region" description="Helical" evidence="8">
    <location>
        <begin position="725"/>
        <end position="746"/>
    </location>
</feature>
<dbReference type="GO" id="GO:0005763">
    <property type="term" value="C:mitochondrial small ribosomal subunit"/>
    <property type="evidence" value="ECO:0007669"/>
    <property type="project" value="TreeGrafter"/>
</dbReference>
<organism evidence="9 10">
    <name type="scientific">Trichinella pseudospiralis</name>
    <name type="common">Parasitic roundworm</name>
    <dbReference type="NCBI Taxonomy" id="6337"/>
    <lineage>
        <taxon>Eukaryota</taxon>
        <taxon>Metazoa</taxon>
        <taxon>Ecdysozoa</taxon>
        <taxon>Nematoda</taxon>
        <taxon>Enoplea</taxon>
        <taxon>Dorylaimia</taxon>
        <taxon>Trichinellida</taxon>
        <taxon>Trichinellidae</taxon>
        <taxon>Trichinella</taxon>
    </lineage>
</organism>
<sequence length="908" mass="105948">MMNYIPCINSFVTKRLRNLRKWYTKNFPIYEMIFLYQYCQLWRRTLSWAAGNIEVERLFTAPEVQSLLKKLTDVVPEKLFSHRQISALQRPVVKLMTENQLNQAYNFFDEKSRKLLSMPPMLTPASEAVAVLAKDADISCHDTSKFVFIDIESGLKERERTVAVREPNGELRTASKSEKDRMIRAYYPKKYRCVKLPKVFQTPYIEEALSRNQHLFVLEWACVQFEPDDPNFVRVCKVVYDDLNSRELWWDLQSTRFYGPMVFYLCLNKIIDSLLMKLLRENRLEAACDLVSLYNLVHANGVADVQEKHIGKELLWNYAAKDSLVRTKLEDLLRLINNDERINFDFFQIMRRRNLAHFQSINRARKGELYVKSPSRALSWLPIKVMEVCKTLIFLRISAALLCPIMDCDEVYNYWEPVHMLVYGSGMQTWEYSPQYAIRSYAFLLFFSIPAKLMSNAFSSKLFLFTLMRVWISAFTIASDILFAMVICKRLSSAVGFYYLIFQSIGCGSFLSGAALLPSSLAMAFTSCAYAAWLSDRDEVAVWCIAASALLCWPFAALLGLPIALHMIFCGQWRKLFIHTLASGSFICAFMIPVDSYFFGRLVIAPLNIILYNVFGTGGPNLYGTEPLSFYVKNLWLNWNVVFLMSVFSTPGLLLLRYRRLNDCVDIRKVWPLYTGWTLWILVFFTQPHKEERFLFPVYPLLCATAAIGMETYHRLLKQLFGGNFCSFFQFIFTALFFLLSVSRIINLTVNFDGPSEVYKRIPHDFVPRKLCVGKEWYRFPSSFYLPDNVQLHFLKSEFSGQLPKPFVSEPLPARTRLIPTDMHDDNREELSRYVQLNDCDFLVDLSTNRSTRFEPDYMADRNVWKMIYSKPFLLLDRCSRWLRSYYVPILQKKHCSYGNYAVLSKIR</sequence>
<feature type="transmembrane region" description="Helical" evidence="8">
    <location>
        <begin position="694"/>
        <end position="713"/>
    </location>
</feature>
<dbReference type="InterPro" id="IPR005599">
    <property type="entry name" value="GPI_mannosylTrfase"/>
</dbReference>
<keyword evidence="6 8" id="KW-1133">Transmembrane helix</keyword>
<keyword evidence="2 9" id="KW-0328">Glycosyltransferase</keyword>
<gene>
    <name evidence="9" type="primary">ALG9</name>
    <name evidence="9" type="ORF">T4C_9945</name>
</gene>
<dbReference type="Pfam" id="PF03901">
    <property type="entry name" value="Glyco_transf_22"/>
    <property type="match status" value="1"/>
</dbReference>
<evidence type="ECO:0000313" key="10">
    <source>
        <dbReference type="Proteomes" id="UP000054826"/>
    </source>
</evidence>
<dbReference type="Proteomes" id="UP000054826">
    <property type="component" value="Unassembled WGS sequence"/>
</dbReference>
<accession>A0A0V1JUC7</accession>
<evidence type="ECO:0000256" key="8">
    <source>
        <dbReference type="SAM" id="Phobius"/>
    </source>
</evidence>
<comment type="subcellular location">
    <subcellularLocation>
        <location evidence="1">Endoplasmic reticulum membrane</location>
        <topology evidence="1">Multi-pass membrane protein</topology>
    </subcellularLocation>
</comment>
<feature type="transmembrane region" description="Helical" evidence="8">
    <location>
        <begin position="670"/>
        <end position="688"/>
    </location>
</feature>
<evidence type="ECO:0000256" key="7">
    <source>
        <dbReference type="ARBA" id="ARBA00023136"/>
    </source>
</evidence>
<evidence type="ECO:0000256" key="5">
    <source>
        <dbReference type="ARBA" id="ARBA00022824"/>
    </source>
</evidence>